<dbReference type="AlphaFoldDB" id="A0A4V3DJK5"/>
<dbReference type="InterPro" id="IPR007159">
    <property type="entry name" value="SpoVT-AbrB_dom"/>
</dbReference>
<proteinExistence type="predicted"/>
<dbReference type="GO" id="GO:0003677">
    <property type="term" value="F:DNA binding"/>
    <property type="evidence" value="ECO:0007669"/>
    <property type="project" value="UniProtKB-UniRule"/>
</dbReference>
<protein>
    <submittedName>
        <fullName evidence="3">Antidote-toxin recognition antitoxin MazE</fullName>
    </submittedName>
</protein>
<evidence type="ECO:0000313" key="4">
    <source>
        <dbReference type="Proteomes" id="UP000294958"/>
    </source>
</evidence>
<evidence type="ECO:0000313" key="3">
    <source>
        <dbReference type="EMBL" id="TDR30417.1"/>
    </source>
</evidence>
<reference evidence="3 4" key="1">
    <citation type="submission" date="2019-03" db="EMBL/GenBank/DDBJ databases">
        <title>Genomic Encyclopedia of Type Strains, Phase IV (KMG-IV): sequencing the most valuable type-strain genomes for metagenomic binning, comparative biology and taxonomic classification.</title>
        <authorList>
            <person name="Goeker M."/>
        </authorList>
    </citation>
    <scope>NUCLEOTIDE SEQUENCE [LARGE SCALE GENOMIC DNA]</scope>
    <source>
        <strain evidence="3 4">DSM 11603</strain>
    </source>
</reference>
<organism evidence="3 4">
    <name type="scientific">Aquamicrobium defluvii</name>
    <dbReference type="NCBI Taxonomy" id="69279"/>
    <lineage>
        <taxon>Bacteria</taxon>
        <taxon>Pseudomonadati</taxon>
        <taxon>Pseudomonadota</taxon>
        <taxon>Alphaproteobacteria</taxon>
        <taxon>Hyphomicrobiales</taxon>
        <taxon>Phyllobacteriaceae</taxon>
        <taxon>Aquamicrobium</taxon>
    </lineage>
</organism>
<dbReference type="Proteomes" id="UP000294958">
    <property type="component" value="Unassembled WGS sequence"/>
</dbReference>
<evidence type="ECO:0000256" key="1">
    <source>
        <dbReference type="PROSITE-ProRule" id="PRU01076"/>
    </source>
</evidence>
<dbReference type="Gene3D" id="2.10.260.10">
    <property type="match status" value="1"/>
</dbReference>
<dbReference type="InterPro" id="IPR037914">
    <property type="entry name" value="SpoVT-AbrB_sf"/>
</dbReference>
<dbReference type="PROSITE" id="PS51740">
    <property type="entry name" value="SPOVT_ABRB"/>
    <property type="match status" value="1"/>
</dbReference>
<accession>A0A4V3DJK5</accession>
<dbReference type="Pfam" id="PF04014">
    <property type="entry name" value="MazE_antitoxin"/>
    <property type="match status" value="1"/>
</dbReference>
<name>A0A4V3DJK5_9HYPH</name>
<keyword evidence="1" id="KW-0238">DNA-binding</keyword>
<feature type="domain" description="SpoVT-AbrB" evidence="2">
    <location>
        <begin position="5"/>
        <end position="41"/>
    </location>
</feature>
<sequence length="41" mass="4721">MPHIAKVFQSGNSQAVRLPKEFRFDVEEVEVSREGDAVDFR</sequence>
<keyword evidence="4" id="KW-1185">Reference proteome</keyword>
<gene>
    <name evidence="3" type="ORF">DES43_1441</name>
</gene>
<dbReference type="EMBL" id="SNZF01000044">
    <property type="protein sequence ID" value="TDR30417.1"/>
    <property type="molecule type" value="Genomic_DNA"/>
</dbReference>
<comment type="caution">
    <text evidence="3">The sequence shown here is derived from an EMBL/GenBank/DDBJ whole genome shotgun (WGS) entry which is preliminary data.</text>
</comment>
<evidence type="ECO:0000259" key="2">
    <source>
        <dbReference type="PROSITE" id="PS51740"/>
    </source>
</evidence>
<dbReference type="SUPFAM" id="SSF89447">
    <property type="entry name" value="AbrB/MazE/MraZ-like"/>
    <property type="match status" value="1"/>
</dbReference>